<dbReference type="RefSeq" id="WP_317562515.1">
    <property type="nucleotide sequence ID" value="NZ_JAWLIP010000013.1"/>
</dbReference>
<organism evidence="1 2">
    <name type="scientific">Nitratireductor aquimarinus</name>
    <dbReference type="NCBI Taxonomy" id="889300"/>
    <lineage>
        <taxon>Bacteria</taxon>
        <taxon>Pseudomonadati</taxon>
        <taxon>Pseudomonadota</taxon>
        <taxon>Alphaproteobacteria</taxon>
        <taxon>Hyphomicrobiales</taxon>
        <taxon>Phyllobacteriaceae</taxon>
        <taxon>Nitratireductor</taxon>
    </lineage>
</organism>
<dbReference type="Proteomes" id="UP001185659">
    <property type="component" value="Unassembled WGS sequence"/>
</dbReference>
<proteinExistence type="predicted"/>
<evidence type="ECO:0008006" key="3">
    <source>
        <dbReference type="Google" id="ProtNLM"/>
    </source>
</evidence>
<name>A0ABU4ARB6_9HYPH</name>
<reference evidence="1 2" key="1">
    <citation type="submission" date="2023-10" db="EMBL/GenBank/DDBJ databases">
        <authorList>
            <person name="Venkata Ramana C."/>
            <person name="Sasikala C."/>
            <person name="Dhurka M."/>
        </authorList>
    </citation>
    <scope>NUCLEOTIDE SEQUENCE [LARGE SCALE GENOMIC DNA]</scope>
    <source>
        <strain evidence="1 2">KCTC 32151</strain>
    </source>
</reference>
<comment type="caution">
    <text evidence="1">The sequence shown here is derived from an EMBL/GenBank/DDBJ whole genome shotgun (WGS) entry which is preliminary data.</text>
</comment>
<accession>A0ABU4ARB6</accession>
<protein>
    <recommendedName>
        <fullName evidence="3">Transcriptional regulator</fullName>
    </recommendedName>
</protein>
<sequence>MMNKLHELNEWLRRVVIAELTRIVRVQEGEIDTTASIYLTICQAKKQGATELRINLDDLAKECEALLRQEHNAGLEGFLASADEMADQMLYLDELDSLSRKKKRPK</sequence>
<keyword evidence="2" id="KW-1185">Reference proteome</keyword>
<gene>
    <name evidence="1" type="ORF">R2G56_21080</name>
</gene>
<evidence type="ECO:0000313" key="2">
    <source>
        <dbReference type="Proteomes" id="UP001185659"/>
    </source>
</evidence>
<evidence type="ECO:0000313" key="1">
    <source>
        <dbReference type="EMBL" id="MDV6228789.1"/>
    </source>
</evidence>
<dbReference type="EMBL" id="JAWLIP010000013">
    <property type="protein sequence ID" value="MDV6228789.1"/>
    <property type="molecule type" value="Genomic_DNA"/>
</dbReference>